<evidence type="ECO:0000256" key="7">
    <source>
        <dbReference type="ARBA" id="ARBA00022801"/>
    </source>
</evidence>
<evidence type="ECO:0000256" key="8">
    <source>
        <dbReference type="ARBA" id="ARBA00022825"/>
    </source>
</evidence>
<evidence type="ECO:0000256" key="1">
    <source>
        <dbReference type="ARBA" id="ARBA00001092"/>
    </source>
</evidence>
<dbReference type="PANTHER" id="PTHR36175:SF1">
    <property type="entry name" value="CYANOPHYCINASE"/>
    <property type="match status" value="1"/>
</dbReference>
<comment type="caution">
    <text evidence="10">The sequence shown here is derived from an EMBL/GenBank/DDBJ whole genome shotgun (WGS) entry which is preliminary data.</text>
</comment>
<comment type="similarity">
    <text evidence="3">Belongs to the peptidase S51 family.</text>
</comment>
<dbReference type="EMBL" id="JASJOU010000020">
    <property type="protein sequence ID" value="MDJ1506164.1"/>
    <property type="molecule type" value="Genomic_DNA"/>
</dbReference>
<dbReference type="EC" id="3.4.15.6" evidence="4"/>
<evidence type="ECO:0000256" key="5">
    <source>
        <dbReference type="ARBA" id="ARBA00015719"/>
    </source>
</evidence>
<evidence type="ECO:0000313" key="11">
    <source>
        <dbReference type="Proteomes" id="UP001232063"/>
    </source>
</evidence>
<evidence type="ECO:0000256" key="6">
    <source>
        <dbReference type="ARBA" id="ARBA00022670"/>
    </source>
</evidence>
<dbReference type="GO" id="GO:0008241">
    <property type="term" value="F:peptidyl-dipeptidase activity"/>
    <property type="evidence" value="ECO:0007669"/>
    <property type="project" value="UniProtKB-EC"/>
</dbReference>
<evidence type="ECO:0000256" key="2">
    <source>
        <dbReference type="ARBA" id="ARBA00002039"/>
    </source>
</evidence>
<keyword evidence="6" id="KW-0645">Protease</keyword>
<keyword evidence="11" id="KW-1185">Reference proteome</keyword>
<dbReference type="InterPro" id="IPR011811">
    <property type="entry name" value="Peptidase_S51_cyanophycinase"/>
</dbReference>
<evidence type="ECO:0000256" key="9">
    <source>
        <dbReference type="PIRSR" id="PIRSR032067-1"/>
    </source>
</evidence>
<proteinExistence type="inferred from homology"/>
<evidence type="ECO:0000256" key="4">
    <source>
        <dbReference type="ARBA" id="ARBA00013115"/>
    </source>
</evidence>
<dbReference type="InterPro" id="IPR005320">
    <property type="entry name" value="Peptidase_S51"/>
</dbReference>
<dbReference type="GO" id="GO:0004180">
    <property type="term" value="F:carboxypeptidase activity"/>
    <property type="evidence" value="ECO:0007669"/>
    <property type="project" value="UniProtKB-KW"/>
</dbReference>
<dbReference type="InterPro" id="IPR029062">
    <property type="entry name" value="Class_I_gatase-like"/>
</dbReference>
<dbReference type="GO" id="GO:0006508">
    <property type="term" value="P:proteolysis"/>
    <property type="evidence" value="ECO:0007669"/>
    <property type="project" value="UniProtKB-KW"/>
</dbReference>
<name>A0AAE3RD59_9BACT</name>
<feature type="active site" description="Charge relay system" evidence="9">
    <location>
        <position position="190"/>
    </location>
</feature>
<gene>
    <name evidence="10" type="ORF">QNI22_36225</name>
</gene>
<dbReference type="RefSeq" id="WP_314518943.1">
    <property type="nucleotide sequence ID" value="NZ_JASJOU010000020.1"/>
</dbReference>
<reference evidence="10" key="1">
    <citation type="submission" date="2023-05" db="EMBL/GenBank/DDBJ databases">
        <authorList>
            <person name="Zhang X."/>
        </authorList>
    </citation>
    <scope>NUCLEOTIDE SEQUENCE</scope>
    <source>
        <strain evidence="10">BD1B2-1</strain>
    </source>
</reference>
<dbReference type="CDD" id="cd03145">
    <property type="entry name" value="GAT1_cyanophycinase"/>
    <property type="match status" value="1"/>
</dbReference>
<protein>
    <recommendedName>
        <fullName evidence="5">Cyanophycinase</fullName>
        <ecNumber evidence="4">3.4.15.6</ecNumber>
    </recommendedName>
</protein>
<accession>A0AAE3RD59</accession>
<dbReference type="AlphaFoldDB" id="A0AAE3RD59"/>
<dbReference type="Pfam" id="PF03575">
    <property type="entry name" value="Peptidase_S51"/>
    <property type="match status" value="1"/>
</dbReference>
<sequence>MQEVPKGKLLIIGGAEDVGDPEKLSEAQEESRNFRNFEVLQELLPPDAKADHRIEVITTASEEPHEMGKKYQKAFERANISNVGIIHIGNREEAKVPATVKRIEKASAVFFSGGDQFRLSTILGCSQVADVINRKYIQEPGFIVGGTSAGAMAMSAIMIYGGDSSKGLLKGTVKISSGLGLIDHCIIDTHFINRGRFGRLAEAVIMNPSCIGLGLGEDTALVIHNGNDAECRGSGMVVVIDCKGLGHSNIAYVEEGTPVSAENLTVHLLTKGNGFTLKERKFIPAKKDIDLEESIRSH</sequence>
<keyword evidence="8" id="KW-0720">Serine protease</keyword>
<dbReference type="GO" id="GO:0008236">
    <property type="term" value="F:serine-type peptidase activity"/>
    <property type="evidence" value="ECO:0007669"/>
    <property type="project" value="UniProtKB-KW"/>
</dbReference>
<organism evidence="10 11">
    <name type="scientific">Xanthocytophaga agilis</name>
    <dbReference type="NCBI Taxonomy" id="3048010"/>
    <lineage>
        <taxon>Bacteria</taxon>
        <taxon>Pseudomonadati</taxon>
        <taxon>Bacteroidota</taxon>
        <taxon>Cytophagia</taxon>
        <taxon>Cytophagales</taxon>
        <taxon>Rhodocytophagaceae</taxon>
        <taxon>Xanthocytophaga</taxon>
    </lineage>
</organism>
<keyword evidence="10" id="KW-0121">Carboxypeptidase</keyword>
<comment type="catalytic activity">
    <reaction evidence="1">
        <text>[L-4-(L-arginin-2-N-yl)aspartate](n) + H2O = [L-4-(L-arginin-2-N-yl)aspartate](n-1) + L-4-(L-arginin-2-N-yl)aspartate</text>
        <dbReference type="Rhea" id="RHEA:12845"/>
        <dbReference type="Rhea" id="RHEA-COMP:13728"/>
        <dbReference type="Rhea" id="RHEA-COMP:13734"/>
        <dbReference type="ChEBI" id="CHEBI:15377"/>
        <dbReference type="ChEBI" id="CHEBI:137986"/>
        <dbReference type="ChEBI" id="CHEBI:137991"/>
        <dbReference type="EC" id="3.4.15.6"/>
    </reaction>
</comment>
<keyword evidence="7 10" id="KW-0378">Hydrolase</keyword>
<dbReference type="PANTHER" id="PTHR36175">
    <property type="entry name" value="CYANOPHYCINASE"/>
    <property type="match status" value="1"/>
</dbReference>
<dbReference type="SUPFAM" id="SSF52317">
    <property type="entry name" value="Class I glutamine amidotransferase-like"/>
    <property type="match status" value="1"/>
</dbReference>
<feature type="active site" description="Charge relay system" evidence="9">
    <location>
        <position position="148"/>
    </location>
</feature>
<dbReference type="PIRSF" id="PIRSF032067">
    <property type="entry name" value="Cyanophycinase"/>
    <property type="match status" value="1"/>
</dbReference>
<dbReference type="Gene3D" id="3.40.50.880">
    <property type="match status" value="1"/>
</dbReference>
<evidence type="ECO:0000313" key="10">
    <source>
        <dbReference type="EMBL" id="MDJ1506164.1"/>
    </source>
</evidence>
<dbReference type="NCBIfam" id="TIGR02069">
    <property type="entry name" value="cyanophycinase"/>
    <property type="match status" value="1"/>
</dbReference>
<dbReference type="Proteomes" id="UP001232063">
    <property type="component" value="Unassembled WGS sequence"/>
</dbReference>
<evidence type="ECO:0000256" key="3">
    <source>
        <dbReference type="ARBA" id="ARBA00006534"/>
    </source>
</evidence>
<comment type="function">
    <text evidence="2">Exopeptidase that catalyzes the hydrolytic cleavage of multi-L-arginyl-poly-L-aspartic acid (cyanophycin; a water-insoluble reserve polymer) into aspartate-arginine dipeptides.</text>
</comment>
<feature type="active site" description="Charge relay system" evidence="9">
    <location>
        <position position="217"/>
    </location>
</feature>